<protein>
    <recommendedName>
        <fullName evidence="5">Transmembrane protein</fullName>
    </recommendedName>
</protein>
<proteinExistence type="predicted"/>
<evidence type="ECO:0008006" key="5">
    <source>
        <dbReference type="Google" id="ProtNLM"/>
    </source>
</evidence>
<dbReference type="EMBL" id="CP001802">
    <property type="protein sequence ID" value="ACY20638.1"/>
    <property type="molecule type" value="Genomic_DNA"/>
</dbReference>
<keyword evidence="4" id="KW-1185">Reference proteome</keyword>
<organism evidence="3 4">
    <name type="scientific">Gordonia bronchialis (strain ATCC 25592 / DSM 43247 / BCRC 13721 / JCM 3198 / KCTC 3076 / NBRC 16047 / NCTC 10667)</name>
    <name type="common">Rhodococcus bronchialis</name>
    <dbReference type="NCBI Taxonomy" id="526226"/>
    <lineage>
        <taxon>Bacteria</taxon>
        <taxon>Bacillati</taxon>
        <taxon>Actinomycetota</taxon>
        <taxon>Actinomycetes</taxon>
        <taxon>Mycobacteriales</taxon>
        <taxon>Gordoniaceae</taxon>
        <taxon>Gordonia</taxon>
    </lineage>
</organism>
<name>D0L681_GORB4</name>
<reference evidence="3 4" key="2">
    <citation type="journal article" date="2010" name="Stand. Genomic Sci.">
        <title>Complete genome sequence of Gordonia bronchialis type strain (3410).</title>
        <authorList>
            <person name="Ivanova N."/>
            <person name="Sikorski J."/>
            <person name="Jando M."/>
            <person name="Lapidus A."/>
            <person name="Nolan M."/>
            <person name="Lucas S."/>
            <person name="Del Rio T.G."/>
            <person name="Tice H."/>
            <person name="Copeland A."/>
            <person name="Cheng J.F."/>
            <person name="Chen F."/>
            <person name="Bruce D."/>
            <person name="Goodwin L."/>
            <person name="Pitluck S."/>
            <person name="Mavromatis K."/>
            <person name="Ovchinnikova G."/>
            <person name="Pati A."/>
            <person name="Chen A."/>
            <person name="Palaniappan K."/>
            <person name="Land M."/>
            <person name="Hauser L."/>
            <person name="Chang Y.J."/>
            <person name="Jeffries C.D."/>
            <person name="Chain P."/>
            <person name="Saunders E."/>
            <person name="Han C."/>
            <person name="Detter J.C."/>
            <person name="Brettin T."/>
            <person name="Rohde M."/>
            <person name="Goker M."/>
            <person name="Bristow J."/>
            <person name="Eisen J.A."/>
            <person name="Markowitz V."/>
            <person name="Hugenholtz P."/>
            <person name="Klenk H.P."/>
            <person name="Kyrpides N.C."/>
        </authorList>
    </citation>
    <scope>NUCLEOTIDE SEQUENCE [LARGE SCALE GENOMIC DNA]</scope>
    <source>
        <strain evidence="4">ATCC 25592 / DSM 43247 / BCRC 13721 / JCM 3198 / KCTC 3076 / NBRC 16047 / NCTC 10667</strain>
    </source>
</reference>
<evidence type="ECO:0000256" key="2">
    <source>
        <dbReference type="SAM" id="Phobius"/>
    </source>
</evidence>
<keyword evidence="2" id="KW-0472">Membrane</keyword>
<dbReference type="KEGG" id="gbr:Gbro_1354"/>
<reference evidence="4" key="1">
    <citation type="submission" date="2009-10" db="EMBL/GenBank/DDBJ databases">
        <title>The complete chromosome of Gordonia bronchialis DSM 43247.</title>
        <authorList>
            <consortium name="US DOE Joint Genome Institute (JGI-PGF)"/>
            <person name="Lucas S."/>
            <person name="Copeland A."/>
            <person name="Lapidus A."/>
            <person name="Glavina del Rio T."/>
            <person name="Dalin E."/>
            <person name="Tice H."/>
            <person name="Bruce D."/>
            <person name="Goodwin L."/>
            <person name="Pitluck S."/>
            <person name="Kyrpides N."/>
            <person name="Mavromatis K."/>
            <person name="Ivanova N."/>
            <person name="Ovchinnikova G."/>
            <person name="Saunders E."/>
            <person name="Brettin T."/>
            <person name="Detter J.C."/>
            <person name="Han C."/>
            <person name="Larimer F."/>
            <person name="Land M."/>
            <person name="Hauser L."/>
            <person name="Markowitz V."/>
            <person name="Cheng J.-F."/>
            <person name="Hugenholtz P."/>
            <person name="Woyke T."/>
            <person name="Wu D."/>
            <person name="Jando M."/>
            <person name="Schneider S."/>
            <person name="Goeker M."/>
            <person name="Klenk H.-P."/>
            <person name="Eisen J.A."/>
        </authorList>
    </citation>
    <scope>NUCLEOTIDE SEQUENCE [LARGE SCALE GENOMIC DNA]</scope>
    <source>
        <strain evidence="4">ATCC 25592 / DSM 43247 / BCRC 13721 / JCM 3198 / KCTC 3076 / NBRC 16047 / NCTC 10667</strain>
    </source>
</reference>
<feature type="transmembrane region" description="Helical" evidence="2">
    <location>
        <begin position="183"/>
        <end position="204"/>
    </location>
</feature>
<gene>
    <name evidence="3" type="ordered locus">Gbro_1354</name>
</gene>
<dbReference type="AlphaFoldDB" id="D0L681"/>
<dbReference type="Pfam" id="PF17270">
    <property type="entry name" value="DUF5336"/>
    <property type="match status" value="1"/>
</dbReference>
<evidence type="ECO:0000313" key="4">
    <source>
        <dbReference type="Proteomes" id="UP000001219"/>
    </source>
</evidence>
<dbReference type="Proteomes" id="UP000001219">
    <property type="component" value="Chromosome"/>
</dbReference>
<dbReference type="RefSeq" id="WP_012833208.1">
    <property type="nucleotide sequence ID" value="NC_013441.1"/>
</dbReference>
<keyword evidence="2" id="KW-1133">Transmembrane helix</keyword>
<feature type="region of interest" description="Disordered" evidence="1">
    <location>
        <begin position="1"/>
        <end position="89"/>
    </location>
</feature>
<accession>D0L681</accession>
<evidence type="ECO:0000256" key="1">
    <source>
        <dbReference type="SAM" id="MobiDB-lite"/>
    </source>
</evidence>
<dbReference type="InterPro" id="IPR035166">
    <property type="entry name" value="DUF5336"/>
</dbReference>
<feature type="transmembrane region" description="Helical" evidence="2">
    <location>
        <begin position="158"/>
        <end position="176"/>
    </location>
</feature>
<feature type="transmembrane region" description="Helical" evidence="2">
    <location>
        <begin position="99"/>
        <end position="121"/>
    </location>
</feature>
<sequence length="250" mass="25575">MTSPDPSKGGSQGPQSGGFPGSSEATSYVPTGGAPGYGTPNAPASGQIPAQSGQWSAQNPAPQFGGGHYDPNAQYDPNNQYGASGGQPYAPRPRPDLSLILALASALLGIVTYFMGFVSWITVASGVEDEADDWANDLANGDTGVPGFFSYEILLNPGKFLILLGAVAVATTLVLVPRYRKALPFLAVIATAGWLALFAAALALPPVVNLGAGAIVALIFGFLQVALLLGASFVFGLKRDEVAPDPAVAR</sequence>
<keyword evidence="2" id="KW-0812">Transmembrane</keyword>
<feature type="compositionally biased region" description="Polar residues" evidence="1">
    <location>
        <begin position="42"/>
        <end position="61"/>
    </location>
</feature>
<feature type="transmembrane region" description="Helical" evidence="2">
    <location>
        <begin position="210"/>
        <end position="235"/>
    </location>
</feature>
<feature type="compositionally biased region" description="Gly residues" evidence="1">
    <location>
        <begin position="10"/>
        <end position="20"/>
    </location>
</feature>
<dbReference type="STRING" id="526226.Gbro_1354"/>
<dbReference type="HOGENOM" id="CLU_1218374_0_0_11"/>
<evidence type="ECO:0000313" key="3">
    <source>
        <dbReference type="EMBL" id="ACY20638.1"/>
    </source>
</evidence>
<dbReference type="eggNOG" id="ENOG5031VR4">
    <property type="taxonomic scope" value="Bacteria"/>
</dbReference>